<proteinExistence type="predicted"/>
<sequence length="158" mass="16594">MVTDTETDAPAAVPVRAEARSADGSALALLMSDGETYAVLTGDPRLEGLEIAPYVPDPVPVPEEVTRAQARVAMAGQILPDGRSLLKATRALIAERLAAVDSLPDSDPASIAAEQLSEWWESAATYRRDHSAMAEVAGQFGLTTGQMDDLFRAAAAVS</sequence>
<reference evidence="1" key="1">
    <citation type="submission" date="2017-12" db="EMBL/GenBank/DDBJ databases">
        <authorList>
            <person name="Martens C."/>
            <person name="Dahlstrom E."/>
            <person name="Barbian K."/>
            <person name="Sykora L."/>
            <person name="Ricklefs S."/>
            <person name="Bruno D."/>
            <person name="Anzick I."/>
            <person name="Myles I."/>
            <person name="Datta S.K."/>
        </authorList>
    </citation>
    <scope>NUCLEOTIDE SEQUENCE</scope>
    <source>
        <strain evidence="1">AD2</strain>
    </source>
</reference>
<gene>
    <name evidence="1" type="ORF">RADP37_05293</name>
</gene>
<dbReference type="EMBL" id="CP025189">
    <property type="protein sequence ID" value="AWV21706.1"/>
    <property type="molecule type" value="Genomic_DNA"/>
</dbReference>
<organism evidence="1">
    <name type="scientific">Roseomonas mucosa</name>
    <dbReference type="NCBI Taxonomy" id="207340"/>
    <lineage>
        <taxon>Bacteria</taxon>
        <taxon>Pseudomonadati</taxon>
        <taxon>Pseudomonadota</taxon>
        <taxon>Alphaproteobacteria</taxon>
        <taxon>Acetobacterales</taxon>
        <taxon>Roseomonadaceae</taxon>
        <taxon>Roseomonas</taxon>
    </lineage>
</organism>
<name>A0A4Y1MUR2_9PROT</name>
<accession>A0A4Y1MUR2</accession>
<evidence type="ECO:0000313" key="1">
    <source>
        <dbReference type="EMBL" id="AWV21706.1"/>
    </source>
</evidence>
<dbReference type="RefSeq" id="WP_314215259.1">
    <property type="nucleotide sequence ID" value="NZ_CP025189.1"/>
</dbReference>
<dbReference type="AlphaFoldDB" id="A0A4Y1MUR2"/>
<protein>
    <submittedName>
        <fullName evidence="1">Uncharacterized protein</fullName>
    </submittedName>
</protein>